<comment type="caution">
    <text evidence="1">The sequence shown here is derived from an EMBL/GenBank/DDBJ whole genome shotgun (WGS) entry which is preliminary data.</text>
</comment>
<dbReference type="OrthoDB" id="9810101at2"/>
<protein>
    <submittedName>
        <fullName evidence="1">Hydrolase</fullName>
    </submittedName>
</protein>
<dbReference type="Gene3D" id="3.30.1240.10">
    <property type="match status" value="1"/>
</dbReference>
<dbReference type="GO" id="GO:0005829">
    <property type="term" value="C:cytosol"/>
    <property type="evidence" value="ECO:0007669"/>
    <property type="project" value="TreeGrafter"/>
</dbReference>
<dbReference type="PANTHER" id="PTHR10000:SF25">
    <property type="entry name" value="PHOSPHATASE YKRA-RELATED"/>
    <property type="match status" value="1"/>
</dbReference>
<reference evidence="1 2" key="1">
    <citation type="submission" date="2017-08" db="EMBL/GenBank/DDBJ databases">
        <title>Virgibacillus indicus sp. nov. and Virgibacillus profoundi sp. nov, two moderately halophilic bacteria isolated from marine sediment by using the Microfluidic Streak Plate.</title>
        <authorList>
            <person name="Xu B."/>
            <person name="Hu B."/>
            <person name="Wang J."/>
            <person name="Zhu Y."/>
            <person name="Huang L."/>
            <person name="Du W."/>
            <person name="Huang Y."/>
        </authorList>
    </citation>
    <scope>NUCLEOTIDE SEQUENCE [LARGE SCALE GENOMIC DNA]</scope>
    <source>
        <strain evidence="1 2">IO3-P2-C2</strain>
    </source>
</reference>
<dbReference type="GO" id="GO:0016791">
    <property type="term" value="F:phosphatase activity"/>
    <property type="evidence" value="ECO:0007669"/>
    <property type="project" value="UniProtKB-ARBA"/>
</dbReference>
<dbReference type="SUPFAM" id="SSF56784">
    <property type="entry name" value="HAD-like"/>
    <property type="match status" value="1"/>
</dbReference>
<sequence>MTYKILFLDIDGTILKPDHTYTESTKDAISQLQNKGIEVFLCTGRPLHEVKELAEELGVDSYIGYNGAYAEYQNETVIDEPMDKSTIEKFIEIAKSNNHQMVLYTSEKNYFTSQDSPSVKNFIDIFQLVQNERYTDDVAKHILGATAMNLNPEQAALYEISTNIHLSQVNVEGAQDCFDIIRKNVNKGVAVKSILTRLNISKEQAIAFGDGMNDKEMLQSVGEGFAMENGDPDLFPYAKHKTASVTDSGIFNGLKKLGLVE</sequence>
<dbReference type="EMBL" id="NPMS01000006">
    <property type="protein sequence ID" value="OZU88166.1"/>
    <property type="molecule type" value="Genomic_DNA"/>
</dbReference>
<dbReference type="InterPro" id="IPR023214">
    <property type="entry name" value="HAD_sf"/>
</dbReference>
<dbReference type="SFLD" id="SFLDG01140">
    <property type="entry name" value="C2.B:_Phosphomannomutase_and_P"/>
    <property type="match status" value="1"/>
</dbReference>
<dbReference type="NCBIfam" id="TIGR00099">
    <property type="entry name" value="Cof-subfamily"/>
    <property type="match status" value="1"/>
</dbReference>
<dbReference type="Proteomes" id="UP000216498">
    <property type="component" value="Unassembled WGS sequence"/>
</dbReference>
<organism evidence="1 2">
    <name type="scientific">Virgibacillus indicus</name>
    <dbReference type="NCBI Taxonomy" id="2024554"/>
    <lineage>
        <taxon>Bacteria</taxon>
        <taxon>Bacillati</taxon>
        <taxon>Bacillota</taxon>
        <taxon>Bacilli</taxon>
        <taxon>Bacillales</taxon>
        <taxon>Bacillaceae</taxon>
        <taxon>Virgibacillus</taxon>
    </lineage>
</organism>
<proteinExistence type="predicted"/>
<name>A0A265NA33_9BACI</name>
<dbReference type="RefSeq" id="WP_094886423.1">
    <property type="nucleotide sequence ID" value="NZ_NPMS01000006.1"/>
</dbReference>
<dbReference type="AlphaFoldDB" id="A0A265NA33"/>
<accession>A0A265NA33</accession>
<gene>
    <name evidence="1" type="ORF">CIL03_13670</name>
</gene>
<dbReference type="SFLD" id="SFLDS00003">
    <property type="entry name" value="Haloacid_Dehalogenase"/>
    <property type="match status" value="1"/>
</dbReference>
<dbReference type="Pfam" id="PF08282">
    <property type="entry name" value="Hydrolase_3"/>
    <property type="match status" value="1"/>
</dbReference>
<keyword evidence="2" id="KW-1185">Reference proteome</keyword>
<evidence type="ECO:0000313" key="2">
    <source>
        <dbReference type="Proteomes" id="UP000216498"/>
    </source>
</evidence>
<dbReference type="InterPro" id="IPR036412">
    <property type="entry name" value="HAD-like_sf"/>
</dbReference>
<keyword evidence="1" id="KW-0378">Hydrolase</keyword>
<dbReference type="NCBIfam" id="TIGR01484">
    <property type="entry name" value="HAD-SF-IIB"/>
    <property type="match status" value="1"/>
</dbReference>
<evidence type="ECO:0000313" key="1">
    <source>
        <dbReference type="EMBL" id="OZU88166.1"/>
    </source>
</evidence>
<dbReference type="InterPro" id="IPR000150">
    <property type="entry name" value="Cof"/>
</dbReference>
<dbReference type="PROSITE" id="PS01229">
    <property type="entry name" value="COF_2"/>
    <property type="match status" value="1"/>
</dbReference>
<dbReference type="InterPro" id="IPR006379">
    <property type="entry name" value="HAD-SF_hydro_IIB"/>
</dbReference>
<dbReference type="Gene3D" id="3.40.50.1000">
    <property type="entry name" value="HAD superfamily/HAD-like"/>
    <property type="match status" value="1"/>
</dbReference>
<dbReference type="GO" id="GO:0000287">
    <property type="term" value="F:magnesium ion binding"/>
    <property type="evidence" value="ECO:0007669"/>
    <property type="project" value="TreeGrafter"/>
</dbReference>
<dbReference type="PANTHER" id="PTHR10000">
    <property type="entry name" value="PHOSPHOSERINE PHOSPHATASE"/>
    <property type="match status" value="1"/>
</dbReference>